<dbReference type="NCBIfam" id="TIGR00879">
    <property type="entry name" value="SP"/>
    <property type="match status" value="1"/>
</dbReference>
<dbReference type="Gene3D" id="1.20.1250.20">
    <property type="entry name" value="MFS general substrate transporter like domains"/>
    <property type="match status" value="1"/>
</dbReference>
<dbReference type="InterPro" id="IPR036259">
    <property type="entry name" value="MFS_trans_sf"/>
</dbReference>
<evidence type="ECO:0000259" key="9">
    <source>
        <dbReference type="PROSITE" id="PS50850"/>
    </source>
</evidence>
<dbReference type="GeneID" id="25281036"/>
<feature type="transmembrane region" description="Helical" evidence="8">
    <location>
        <begin position="81"/>
        <end position="101"/>
    </location>
</feature>
<dbReference type="InterPro" id="IPR020846">
    <property type="entry name" value="MFS_dom"/>
</dbReference>
<dbReference type="PROSITE" id="PS00217">
    <property type="entry name" value="SUGAR_TRANSPORT_2"/>
    <property type="match status" value="1"/>
</dbReference>
<dbReference type="FunFam" id="1.20.1250.20:FF:000026">
    <property type="entry name" value="MFS quinate transporter QutD"/>
    <property type="match status" value="1"/>
</dbReference>
<gene>
    <name evidence="10" type="ORF">A1O9_06119</name>
</gene>
<sequence length="521" mass="57188">MQVTNVYAICAFAAIGGGLFGFDLSSMSGVLGTQAYIRYFDNPQSYRQGGITASMPAGSFVGSLLSSFIADRFSRRSAIQYAALIWIVGAIIQCASQNVAMLVVGRVIAGISIGMASSIVPIYQSEIAPKEIRGRIVSLQQWAITWGILIQYYIQYGASFTGGGIDNPNQGTQAFRIPWGVQAVPGVLLYFGLFFFPRSPRWLASKDRWEEALKVLADLHGKGDVNHPKVLAEYTEIQEALQFEREMAQSSFKALIAPKMAKRVFLGMSVQMWSQLSGMNVMMYYIVYVFQGAGVNDPLLIASIQYVINVAMTLPAIIYIDRWGRRPTLILGSIGMMIFLFINGAIQGAFGEPNVHPTALNSAVTWILVDKNSQAKAVIACSYIFVAIFATSWGPVSWTYPSEIYPAQVRAKAVSLATASCWGWNTGLAFSVPPLLRAINWKMYMLFATFNGLASIHMALAAPETKGKTLEEMDELFESGRPAWKTVKGSKLDEITRKIEEGNLKIDVPGHVESVHAPSKE</sequence>
<dbReference type="AlphaFoldDB" id="A0A072PFZ4"/>
<dbReference type="InterPro" id="IPR050360">
    <property type="entry name" value="MFS_Sugar_Transporters"/>
</dbReference>
<evidence type="ECO:0000256" key="2">
    <source>
        <dbReference type="ARBA" id="ARBA00010992"/>
    </source>
</evidence>
<dbReference type="EMBL" id="AMGV01000004">
    <property type="protein sequence ID" value="KEF58193.1"/>
    <property type="molecule type" value="Genomic_DNA"/>
</dbReference>
<dbReference type="SUPFAM" id="SSF103473">
    <property type="entry name" value="MFS general substrate transporter"/>
    <property type="match status" value="1"/>
</dbReference>
<evidence type="ECO:0000256" key="4">
    <source>
        <dbReference type="ARBA" id="ARBA00022692"/>
    </source>
</evidence>
<dbReference type="InterPro" id="IPR005829">
    <property type="entry name" value="Sugar_transporter_CS"/>
</dbReference>
<feature type="transmembrane region" description="Helical" evidence="8">
    <location>
        <begin position="174"/>
        <end position="196"/>
    </location>
</feature>
<keyword evidence="11" id="KW-1185">Reference proteome</keyword>
<dbReference type="PROSITE" id="PS50850">
    <property type="entry name" value="MFS"/>
    <property type="match status" value="1"/>
</dbReference>
<feature type="transmembrane region" description="Helical" evidence="8">
    <location>
        <begin position="377"/>
        <end position="401"/>
    </location>
</feature>
<dbReference type="RefSeq" id="XP_013260783.1">
    <property type="nucleotide sequence ID" value="XM_013405329.1"/>
</dbReference>
<comment type="caution">
    <text evidence="10">The sequence shown here is derived from an EMBL/GenBank/DDBJ whole genome shotgun (WGS) entry which is preliminary data.</text>
</comment>
<dbReference type="Pfam" id="PF00083">
    <property type="entry name" value="Sugar_tr"/>
    <property type="match status" value="1"/>
</dbReference>
<evidence type="ECO:0000256" key="5">
    <source>
        <dbReference type="ARBA" id="ARBA00022989"/>
    </source>
</evidence>
<protein>
    <recommendedName>
        <fullName evidence="9">Major facilitator superfamily (MFS) profile domain-containing protein</fullName>
    </recommendedName>
</protein>
<dbReference type="GO" id="GO:0016020">
    <property type="term" value="C:membrane"/>
    <property type="evidence" value="ECO:0007669"/>
    <property type="project" value="UniProtKB-SubCell"/>
</dbReference>
<dbReference type="PROSITE" id="PS00216">
    <property type="entry name" value="SUGAR_TRANSPORT_1"/>
    <property type="match status" value="1"/>
</dbReference>
<keyword evidence="3 7" id="KW-0813">Transport</keyword>
<evidence type="ECO:0000256" key="7">
    <source>
        <dbReference type="RuleBase" id="RU003346"/>
    </source>
</evidence>
<keyword evidence="5 8" id="KW-1133">Transmembrane helix</keyword>
<feature type="transmembrane region" description="Helical" evidence="8">
    <location>
        <begin position="264"/>
        <end position="287"/>
    </location>
</feature>
<organism evidence="10 11">
    <name type="scientific">Exophiala aquamarina CBS 119918</name>
    <dbReference type="NCBI Taxonomy" id="1182545"/>
    <lineage>
        <taxon>Eukaryota</taxon>
        <taxon>Fungi</taxon>
        <taxon>Dikarya</taxon>
        <taxon>Ascomycota</taxon>
        <taxon>Pezizomycotina</taxon>
        <taxon>Eurotiomycetes</taxon>
        <taxon>Chaetothyriomycetidae</taxon>
        <taxon>Chaetothyriales</taxon>
        <taxon>Herpotrichiellaceae</taxon>
        <taxon>Exophiala</taxon>
    </lineage>
</organism>
<dbReference type="InterPro" id="IPR005828">
    <property type="entry name" value="MFS_sugar_transport-like"/>
</dbReference>
<name>A0A072PFZ4_9EURO</name>
<dbReference type="PRINTS" id="PR00171">
    <property type="entry name" value="SUGRTRNSPORT"/>
</dbReference>
<dbReference type="HOGENOM" id="CLU_001265_30_12_1"/>
<comment type="subcellular location">
    <subcellularLocation>
        <location evidence="1">Membrane</location>
        <topology evidence="1">Multi-pass membrane protein</topology>
    </subcellularLocation>
</comment>
<dbReference type="InterPro" id="IPR003663">
    <property type="entry name" value="Sugar/inositol_transpt"/>
</dbReference>
<feature type="transmembrane region" description="Helical" evidence="8">
    <location>
        <begin position="413"/>
        <end position="432"/>
    </location>
</feature>
<reference evidence="10 11" key="1">
    <citation type="submission" date="2013-03" db="EMBL/GenBank/DDBJ databases">
        <title>The Genome Sequence of Exophiala aquamarina CBS 119918.</title>
        <authorList>
            <consortium name="The Broad Institute Genomics Platform"/>
            <person name="Cuomo C."/>
            <person name="de Hoog S."/>
            <person name="Gorbushina A."/>
            <person name="Walker B."/>
            <person name="Young S.K."/>
            <person name="Zeng Q."/>
            <person name="Gargeya S."/>
            <person name="Fitzgerald M."/>
            <person name="Haas B."/>
            <person name="Abouelleil A."/>
            <person name="Allen A.W."/>
            <person name="Alvarado L."/>
            <person name="Arachchi H.M."/>
            <person name="Berlin A.M."/>
            <person name="Chapman S.B."/>
            <person name="Gainer-Dewar J."/>
            <person name="Goldberg J."/>
            <person name="Griggs A."/>
            <person name="Gujja S."/>
            <person name="Hansen M."/>
            <person name="Howarth C."/>
            <person name="Imamovic A."/>
            <person name="Ireland A."/>
            <person name="Larimer J."/>
            <person name="McCowan C."/>
            <person name="Murphy C."/>
            <person name="Pearson M."/>
            <person name="Poon T.W."/>
            <person name="Priest M."/>
            <person name="Roberts A."/>
            <person name="Saif S."/>
            <person name="Shea T."/>
            <person name="Sisk P."/>
            <person name="Sykes S."/>
            <person name="Wortman J."/>
            <person name="Nusbaum C."/>
            <person name="Birren B."/>
        </authorList>
    </citation>
    <scope>NUCLEOTIDE SEQUENCE [LARGE SCALE GENOMIC DNA]</scope>
    <source>
        <strain evidence="10 11">CBS 119918</strain>
    </source>
</reference>
<dbReference type="VEuPathDB" id="FungiDB:A1O9_06119"/>
<evidence type="ECO:0000313" key="11">
    <source>
        <dbReference type="Proteomes" id="UP000027920"/>
    </source>
</evidence>
<evidence type="ECO:0000256" key="1">
    <source>
        <dbReference type="ARBA" id="ARBA00004141"/>
    </source>
</evidence>
<dbReference type="CDD" id="cd17356">
    <property type="entry name" value="MFS_HXT"/>
    <property type="match status" value="1"/>
</dbReference>
<evidence type="ECO:0000256" key="8">
    <source>
        <dbReference type="SAM" id="Phobius"/>
    </source>
</evidence>
<dbReference type="OrthoDB" id="4142200at2759"/>
<feature type="transmembrane region" description="Helical" evidence="8">
    <location>
        <begin position="329"/>
        <end position="350"/>
    </location>
</feature>
<proteinExistence type="inferred from homology"/>
<feature type="transmembrane region" description="Helical" evidence="8">
    <location>
        <begin position="7"/>
        <end position="31"/>
    </location>
</feature>
<evidence type="ECO:0000313" key="10">
    <source>
        <dbReference type="EMBL" id="KEF58193.1"/>
    </source>
</evidence>
<accession>A0A072PFZ4</accession>
<feature type="transmembrane region" description="Helical" evidence="8">
    <location>
        <begin position="107"/>
        <end position="124"/>
    </location>
</feature>
<dbReference type="GO" id="GO:0005351">
    <property type="term" value="F:carbohydrate:proton symporter activity"/>
    <property type="evidence" value="ECO:0007669"/>
    <property type="project" value="TreeGrafter"/>
</dbReference>
<keyword evidence="6 8" id="KW-0472">Membrane</keyword>
<comment type="similarity">
    <text evidence="2 7">Belongs to the major facilitator superfamily. Sugar transporter (TC 2.A.1.1) family.</text>
</comment>
<evidence type="ECO:0000256" key="6">
    <source>
        <dbReference type="ARBA" id="ARBA00023136"/>
    </source>
</evidence>
<feature type="transmembrane region" description="Helical" evidence="8">
    <location>
        <begin position="51"/>
        <end position="69"/>
    </location>
</feature>
<evidence type="ECO:0000256" key="3">
    <source>
        <dbReference type="ARBA" id="ARBA00022448"/>
    </source>
</evidence>
<dbReference type="PANTHER" id="PTHR48022">
    <property type="entry name" value="PLASTIDIC GLUCOSE TRANSPORTER 4"/>
    <property type="match status" value="1"/>
</dbReference>
<keyword evidence="4 8" id="KW-0812">Transmembrane</keyword>
<feature type="domain" description="Major facilitator superfamily (MFS) profile" evidence="9">
    <location>
        <begin position="9"/>
        <end position="466"/>
    </location>
</feature>
<feature type="transmembrane region" description="Helical" evidence="8">
    <location>
        <begin position="299"/>
        <end position="320"/>
    </location>
</feature>
<dbReference type="PANTHER" id="PTHR48022:SF35">
    <property type="entry name" value="MAJOR FACILITATOR SUPERFAMILY (MFS) PROFILE DOMAIN-CONTAINING PROTEIN"/>
    <property type="match status" value="1"/>
</dbReference>
<feature type="transmembrane region" description="Helical" evidence="8">
    <location>
        <begin position="136"/>
        <end position="154"/>
    </location>
</feature>
<dbReference type="Proteomes" id="UP000027920">
    <property type="component" value="Unassembled WGS sequence"/>
</dbReference>